<dbReference type="Proteomes" id="UP001372526">
    <property type="component" value="Unassembled WGS sequence"/>
</dbReference>
<proteinExistence type="predicted"/>
<gene>
    <name evidence="1" type="ORF">WAZ07_04120</name>
</gene>
<evidence type="ECO:0000313" key="1">
    <source>
        <dbReference type="EMBL" id="MEI4800525.1"/>
    </source>
</evidence>
<dbReference type="CDD" id="cd20693">
    <property type="entry name" value="CdiI_EcoliA0-like"/>
    <property type="match status" value="1"/>
</dbReference>
<keyword evidence="2" id="KW-1185">Reference proteome</keyword>
<reference evidence="1 2" key="1">
    <citation type="submission" date="2024-01" db="EMBL/GenBank/DDBJ databases">
        <title>Seven novel Bacillus-like species.</title>
        <authorList>
            <person name="Liu G."/>
        </authorList>
    </citation>
    <scope>NUCLEOTIDE SEQUENCE [LARGE SCALE GENOMIC DNA]</scope>
    <source>
        <strain evidence="1 2">FJAT-51639</strain>
    </source>
</reference>
<dbReference type="Pfam" id="PF24172">
    <property type="entry name" value="CdiI_ImmP"/>
    <property type="match status" value="1"/>
</dbReference>
<comment type="caution">
    <text evidence="1">The sequence shown here is derived from an EMBL/GenBank/DDBJ whole genome shotgun (WGS) entry which is preliminary data.</text>
</comment>
<dbReference type="EMBL" id="JBAWSX010000002">
    <property type="protein sequence ID" value="MEI4800525.1"/>
    <property type="molecule type" value="Genomic_DNA"/>
</dbReference>
<sequence>MKVNQRKKRLEYLLEQHKMRQQKDYGALFDECLISLGNNVTIFSKERSIELYSTFQDKVPFTQYARIDWSKINNTKNINHVMEFAHILKQEYVYIYWSYGTFPVLRVQIDKVIKVFHDVTAVSADTYLYVPNKYVIEIYHEGEMKIGFL</sequence>
<dbReference type="InterPro" id="IPR049585">
    <property type="entry name" value="CdiI_EcoliA0-like"/>
</dbReference>
<dbReference type="RefSeq" id="WP_336471437.1">
    <property type="nucleotide sequence ID" value="NZ_JBAWSX010000002.1"/>
</dbReference>
<organism evidence="1 2">
    <name type="scientific">Bacillus bruguierae</name>
    <dbReference type="NCBI Taxonomy" id="3127667"/>
    <lineage>
        <taxon>Bacteria</taxon>
        <taxon>Bacillati</taxon>
        <taxon>Bacillota</taxon>
        <taxon>Bacilli</taxon>
        <taxon>Bacillales</taxon>
        <taxon>Bacillaceae</taxon>
        <taxon>Bacillus</taxon>
    </lineage>
</organism>
<accession>A0ABU8FFN5</accession>
<evidence type="ECO:0000313" key="2">
    <source>
        <dbReference type="Proteomes" id="UP001372526"/>
    </source>
</evidence>
<name>A0ABU8FFN5_9BACI</name>
<protein>
    <submittedName>
        <fullName evidence="1">Uncharacterized protein</fullName>
    </submittedName>
</protein>